<feature type="active site" description="Proton donor/acceptor" evidence="5">
    <location>
        <position position="130"/>
    </location>
</feature>
<keyword evidence="8" id="KW-1185">Reference proteome</keyword>
<evidence type="ECO:0000256" key="3">
    <source>
        <dbReference type="ARBA" id="ARBA00023239"/>
    </source>
</evidence>
<dbReference type="Proteomes" id="UP000054342">
    <property type="component" value="Unassembled WGS sequence"/>
</dbReference>
<dbReference type="AlphaFoldDB" id="A0A0D2EPI8"/>
<proteinExistence type="inferred from homology"/>
<keyword evidence="3" id="KW-0456">Lyase</keyword>
<dbReference type="InterPro" id="IPR027521">
    <property type="entry name" value="Usb1"/>
</dbReference>
<dbReference type="GO" id="GO:0034477">
    <property type="term" value="P:U6 snRNA 3'-end processing"/>
    <property type="evidence" value="ECO:0007669"/>
    <property type="project" value="UniProtKB-UniRule"/>
</dbReference>
<evidence type="ECO:0000313" key="8">
    <source>
        <dbReference type="Proteomes" id="UP000054342"/>
    </source>
</evidence>
<dbReference type="EC" id="3.1.4.-" evidence="5"/>
<accession>A0A0D2EPI8</accession>
<evidence type="ECO:0000256" key="2">
    <source>
        <dbReference type="ARBA" id="ARBA00022801"/>
    </source>
</evidence>
<gene>
    <name evidence="5" type="primary">USB1</name>
    <name evidence="7" type="ORF">PV05_05968</name>
</gene>
<evidence type="ECO:0000256" key="6">
    <source>
        <dbReference type="SAM" id="MobiDB-lite"/>
    </source>
</evidence>
<dbReference type="Gene3D" id="3.90.1140.10">
    <property type="entry name" value="Cyclic phosphodiesterase"/>
    <property type="match status" value="1"/>
</dbReference>
<feature type="compositionally biased region" description="Low complexity" evidence="6">
    <location>
        <begin position="1"/>
        <end position="11"/>
    </location>
</feature>
<dbReference type="PANTHER" id="PTHR13522:SF3">
    <property type="entry name" value="U6 SNRNA PHOSPHODIESTERASE 1"/>
    <property type="match status" value="1"/>
</dbReference>
<dbReference type="Pfam" id="PF09749">
    <property type="entry name" value="HVSL"/>
    <property type="match status" value="1"/>
</dbReference>
<dbReference type="GO" id="GO:0016829">
    <property type="term" value="F:lyase activity"/>
    <property type="evidence" value="ECO:0007669"/>
    <property type="project" value="UniProtKB-KW"/>
</dbReference>
<evidence type="ECO:0000313" key="7">
    <source>
        <dbReference type="EMBL" id="KIW57418.1"/>
    </source>
</evidence>
<comment type="subcellular location">
    <subcellularLocation>
        <location evidence="5">Nucleus</location>
    </subcellularLocation>
</comment>
<dbReference type="GO" id="GO:0005634">
    <property type="term" value="C:nucleus"/>
    <property type="evidence" value="ECO:0007669"/>
    <property type="project" value="UniProtKB-SubCell"/>
</dbReference>
<feature type="compositionally biased region" description="Basic and acidic residues" evidence="6">
    <location>
        <begin position="12"/>
        <end position="32"/>
    </location>
</feature>
<keyword evidence="4 5" id="KW-0539">Nucleus</keyword>
<dbReference type="OrthoDB" id="49151at2759"/>
<sequence>MLVDYSDSSSDSDSHPSDHTTGRRKRKAEDVEVVKLDGRRPPPLPASFRSLYATNVRTFASDDPALHAGRTRQVPHAIGNWPTHAYLEWYPSKPELVQLDKVIKHAEWSNTCDSFHNFLRSDLGAPQPLHISLSAPLVLKTDQKDAFQETILSEISRSEVKPFHVQATGLDWFANYERSRFFLALKLSRPSNNDLNKLLSASNAAARQFGLAELYDNDSKKSDKDISKTQQTMIDRSDAFHISIAWTVKEPDKETRQQLVNLEDDYLKTLMVSFSALKLKMGNVVIGIPFTKCRDTSTE</sequence>
<feature type="region of interest" description="Disordered" evidence="6">
    <location>
        <begin position="1"/>
        <end position="32"/>
    </location>
</feature>
<evidence type="ECO:0000256" key="1">
    <source>
        <dbReference type="ARBA" id="ARBA00022722"/>
    </source>
</evidence>
<dbReference type="RefSeq" id="XP_013318002.1">
    <property type="nucleotide sequence ID" value="XM_013462548.1"/>
</dbReference>
<evidence type="ECO:0000256" key="5">
    <source>
        <dbReference type="HAMAP-Rule" id="MF_03040"/>
    </source>
</evidence>
<dbReference type="GeneID" id="25327876"/>
<dbReference type="STRING" id="348802.A0A0D2EPI8"/>
<feature type="active site" description="Proton donor/acceptor" evidence="5">
    <location>
        <position position="241"/>
    </location>
</feature>
<comment type="similarity">
    <text evidence="5">Belongs to the 2H phosphoesterase superfamily. USB1 family.</text>
</comment>
<protein>
    <recommendedName>
        <fullName evidence="5">U6 snRNA phosphodiesterase</fullName>
        <ecNumber evidence="5">3.1.4.-</ecNumber>
    </recommendedName>
</protein>
<dbReference type="HOGENOM" id="CLU_050234_1_0_1"/>
<organism evidence="7 8">
    <name type="scientific">Exophiala xenobiotica</name>
    <dbReference type="NCBI Taxonomy" id="348802"/>
    <lineage>
        <taxon>Eukaryota</taxon>
        <taxon>Fungi</taxon>
        <taxon>Dikarya</taxon>
        <taxon>Ascomycota</taxon>
        <taxon>Pezizomycotina</taxon>
        <taxon>Eurotiomycetes</taxon>
        <taxon>Chaetothyriomycetidae</taxon>
        <taxon>Chaetothyriales</taxon>
        <taxon>Herpotrichiellaceae</taxon>
        <taxon>Exophiala</taxon>
    </lineage>
</organism>
<comment type="function">
    <text evidence="5">Phosphodiesterase responsible for the U6 snRNA 3' end processing. Acts as an exoribonuclease (RNase) responsible for trimming the poly(U) tract of the last nucleotides in the pre-U6 snRNA molecule, leading to the formation of mature U6 snRNA.</text>
</comment>
<keyword evidence="2 5" id="KW-0378">Hydrolase</keyword>
<dbReference type="PANTHER" id="PTHR13522">
    <property type="entry name" value="U6 SNRNA PHOSPHODIESTERASE 1"/>
    <property type="match status" value="1"/>
</dbReference>
<dbReference type="EMBL" id="KN847319">
    <property type="protein sequence ID" value="KIW57418.1"/>
    <property type="molecule type" value="Genomic_DNA"/>
</dbReference>
<dbReference type="GO" id="GO:1990838">
    <property type="term" value="F:poly(U)-specific exoribonuclease activity, producing 3' uridine cyclic phosphate ends"/>
    <property type="evidence" value="ECO:0007669"/>
    <property type="project" value="UniProtKB-UniRule"/>
</dbReference>
<keyword evidence="1 5" id="KW-0540">Nuclease</keyword>
<name>A0A0D2EPI8_9EURO</name>
<evidence type="ECO:0000256" key="4">
    <source>
        <dbReference type="ARBA" id="ARBA00023242"/>
    </source>
</evidence>
<reference evidence="7 8" key="1">
    <citation type="submission" date="2015-01" db="EMBL/GenBank/DDBJ databases">
        <title>The Genome Sequence of Exophiala xenobiotica CBS118157.</title>
        <authorList>
            <consortium name="The Broad Institute Genomics Platform"/>
            <person name="Cuomo C."/>
            <person name="de Hoog S."/>
            <person name="Gorbushina A."/>
            <person name="Stielow B."/>
            <person name="Teixiera M."/>
            <person name="Abouelleil A."/>
            <person name="Chapman S.B."/>
            <person name="Priest M."/>
            <person name="Young S.K."/>
            <person name="Wortman J."/>
            <person name="Nusbaum C."/>
            <person name="Birren B."/>
        </authorList>
    </citation>
    <scope>NUCLEOTIDE SEQUENCE [LARGE SCALE GENOMIC DNA]</scope>
    <source>
        <strain evidence="7 8">CBS 118157</strain>
    </source>
</reference>
<dbReference type="HAMAP" id="MF_03040">
    <property type="entry name" value="USB1"/>
    <property type="match status" value="1"/>
</dbReference>